<dbReference type="InterPro" id="IPR002182">
    <property type="entry name" value="NB-ARC"/>
</dbReference>
<dbReference type="AlphaFoldDB" id="A0A3B6RA62"/>
<dbReference type="OrthoDB" id="597744at2759"/>
<dbReference type="InterPro" id="IPR055414">
    <property type="entry name" value="LRR_R13L4/SHOC2-like"/>
</dbReference>
<dbReference type="RefSeq" id="XP_044423682.1">
    <property type="nucleotide sequence ID" value="XM_044567747.1"/>
</dbReference>
<dbReference type="SMR" id="A0A3B6RA62"/>
<accession>A0A3B6RA62</accession>
<evidence type="ECO:0000259" key="10">
    <source>
        <dbReference type="Pfam" id="PF23598"/>
    </source>
</evidence>
<dbReference type="Pfam" id="PF23559">
    <property type="entry name" value="WHD_DRP"/>
    <property type="match status" value="1"/>
</dbReference>
<dbReference type="InterPro" id="IPR027417">
    <property type="entry name" value="P-loop_NTPase"/>
</dbReference>
<dbReference type="GO" id="GO:0002758">
    <property type="term" value="P:innate immune response-activating signaling pathway"/>
    <property type="evidence" value="ECO:0007669"/>
    <property type="project" value="UniProtKB-ARBA"/>
</dbReference>
<keyword evidence="2" id="KW-0433">Leucine-rich repeat</keyword>
<dbReference type="InterPro" id="IPR036388">
    <property type="entry name" value="WH-like_DNA-bd_sf"/>
</dbReference>
<evidence type="ECO:0000256" key="5">
    <source>
        <dbReference type="ARBA" id="ARBA00022821"/>
    </source>
</evidence>
<keyword evidence="4" id="KW-0547">Nucleotide-binding</keyword>
<evidence type="ECO:0000313" key="11">
    <source>
        <dbReference type="EnsemblPlants" id="TraesCS7A02G005200.1"/>
    </source>
</evidence>
<protein>
    <recommendedName>
        <fullName evidence="13">NB-ARC domain-containing protein</fullName>
    </recommendedName>
</protein>
<sequence length="1087" mass="121107">MEAAAVGTAVGKLAPKLYDLLLANRKVRAELEHDIEYIKKELLMISAVIRQDGGRRRGGDDDVHGRWIAMVRELAREIEDCVDTFTHRVALGSGTSWIRRELHRVKTVRARNQFAAAIHRLKKKSAEAAMLRKKYEPDSSSVLTTNFHTGNTGSSCNLVSDDEEDPETDTVAVGIDAQRDDLLELIRGQQPEELKVVSLVGFGGIGKTLLARKAYNDTVEEGEYAVRAWVRAADKSSRYVLKEILGQLGIAGSSSCHLRKLRASLRECLGTKRFFIVIDDIRAAFWHDIKDAFPIVPGVSSIVMVTTAIQSIANACSTAHGHVYVMKTLAEEHSRQLFFKEAFLEDAPAPGDRSQLSASQALTKCDGLPLALVTTAQFLQSRGNPERWANLCKYLGKHLETENTLARMKRVLVHSYTSLGSEDVKTCLLYLSIYSSGHPIRRGILIRRLLAEGLINEDNRRSPLSVAIDCFDELVNRSIIQPIHASGAEVKKCQIHGMMLEFILHKSMCEDFVTSLYDKDPLPGSNIRWLSLHNKTVERSKTNPKSLCLVRSLTVFGKAHKSVLDFSMYKLLRVLDLEECNEHLDDKHLKEICNLLLLRYLSLGGAVMVTMLPKEVKKLQFLETLDIRKTKIEILPTQVMELPCLVHLFGKFKLQHNVGDRRMGKLKTWLSENSKLETLSGFVVDKSQELPQLMDHMEYLTKVKIWCESTGTNAFANNNLSHLSKAIKGFIQRGTQPNEARSLSLNINDEWPQDFLDFSLDKDYSYYLTSLKLRGNRICSQLPLFVTMLGGLTKLCLSFPDDHKLSGNFLDSLSRVCGLEYLKLIATQLDKPVIGQGALRSLQCLCVMVEVMTELEIQEGAMPRVESLQLLCKNMNGFSGTTIQCLPRLKEVVLHDGLSNQTKQDWKEAAKRHPRYPKLFFVTREIVNEPTAKFIPAATITDMMAQEVPVGSKLAENFDSPEIPPTDTTSSMTTPPGAISNGESVPIATSELKNEPAVEIPMAPAATTNMTLPVNDEASANAQQEYSVQVVTSEMGSVVAAENHVAPVTTDNATFSVNSDAFANAQQEYCPINNMESFKKKIEGVAI</sequence>
<evidence type="ECO:0008006" key="13">
    <source>
        <dbReference type="Google" id="ProtNLM"/>
    </source>
</evidence>
<dbReference type="InterPro" id="IPR038005">
    <property type="entry name" value="RX-like_CC"/>
</dbReference>
<reference evidence="11" key="1">
    <citation type="submission" date="2018-08" db="EMBL/GenBank/DDBJ databases">
        <authorList>
            <person name="Rossello M."/>
        </authorList>
    </citation>
    <scope>NUCLEOTIDE SEQUENCE [LARGE SCALE GENOMIC DNA]</scope>
    <source>
        <strain evidence="11">cv. Chinese Spring</strain>
    </source>
</reference>
<proteinExistence type="inferred from homology"/>
<dbReference type="GO" id="GO:0042742">
    <property type="term" value="P:defense response to bacterium"/>
    <property type="evidence" value="ECO:0007669"/>
    <property type="project" value="UniProtKB-ARBA"/>
</dbReference>
<keyword evidence="5" id="KW-0611">Plant defense</keyword>
<evidence type="ECO:0000256" key="6">
    <source>
        <dbReference type="ARBA" id="ARBA00023054"/>
    </source>
</evidence>
<dbReference type="PRINTS" id="PR00364">
    <property type="entry name" value="DISEASERSIST"/>
</dbReference>
<feature type="domain" description="NB-ARC" evidence="7">
    <location>
        <begin position="192"/>
        <end position="344"/>
    </location>
</feature>
<dbReference type="Gene3D" id="1.10.10.10">
    <property type="entry name" value="Winged helix-like DNA-binding domain superfamily/Winged helix DNA-binding domain"/>
    <property type="match status" value="1"/>
</dbReference>
<dbReference type="EnsemblPlants" id="TraesCS7A02G005200.1">
    <property type="protein sequence ID" value="TraesCS7A02G005200.1"/>
    <property type="gene ID" value="TraesCS7A02G005200"/>
</dbReference>
<name>A0A3B6RA62_WHEAT</name>
<evidence type="ECO:0000256" key="1">
    <source>
        <dbReference type="ARBA" id="ARBA00008894"/>
    </source>
</evidence>
<dbReference type="Pfam" id="PF23598">
    <property type="entry name" value="LRR_14"/>
    <property type="match status" value="1"/>
</dbReference>
<comment type="similarity">
    <text evidence="1">Belongs to the disease resistance NB-LRR family.</text>
</comment>
<dbReference type="PANTHER" id="PTHR23155">
    <property type="entry name" value="DISEASE RESISTANCE PROTEIN RP"/>
    <property type="match status" value="1"/>
</dbReference>
<reference evidence="11" key="2">
    <citation type="submission" date="2018-10" db="UniProtKB">
        <authorList>
            <consortium name="EnsemblPlants"/>
        </authorList>
    </citation>
    <scope>IDENTIFICATION</scope>
</reference>
<dbReference type="InterPro" id="IPR044974">
    <property type="entry name" value="Disease_R_plants"/>
</dbReference>
<dbReference type="SUPFAM" id="SSF52058">
    <property type="entry name" value="L domain-like"/>
    <property type="match status" value="1"/>
</dbReference>
<dbReference type="Gramene" id="TraesCS7A03G0011300.1">
    <property type="protein sequence ID" value="TraesCS7A03G0011300.1.CDS"/>
    <property type="gene ID" value="TraesCS7A03G0011300"/>
</dbReference>
<dbReference type="InterPro" id="IPR032675">
    <property type="entry name" value="LRR_dom_sf"/>
</dbReference>
<keyword evidence="6" id="KW-0175">Coiled coil</keyword>
<dbReference type="PANTHER" id="PTHR23155:SF1227">
    <property type="entry name" value="OS11G0462500 PROTEIN"/>
    <property type="match status" value="1"/>
</dbReference>
<dbReference type="InterPro" id="IPR042197">
    <property type="entry name" value="Apaf_helical"/>
</dbReference>
<dbReference type="Gene3D" id="1.20.5.4130">
    <property type="match status" value="1"/>
</dbReference>
<feature type="domain" description="Disease resistance N-terminal" evidence="8">
    <location>
        <begin position="9"/>
        <end position="93"/>
    </location>
</feature>
<evidence type="ECO:0000256" key="2">
    <source>
        <dbReference type="ARBA" id="ARBA00022614"/>
    </source>
</evidence>
<keyword evidence="12" id="KW-1185">Reference proteome</keyword>
<evidence type="ECO:0000256" key="3">
    <source>
        <dbReference type="ARBA" id="ARBA00022737"/>
    </source>
</evidence>
<dbReference type="GO" id="GO:0009626">
    <property type="term" value="P:plant-type hypersensitive response"/>
    <property type="evidence" value="ECO:0007669"/>
    <property type="project" value="UniProtKB-ARBA"/>
</dbReference>
<dbReference type="Gene3D" id="1.10.8.430">
    <property type="entry name" value="Helical domain of apoptotic protease-activating factors"/>
    <property type="match status" value="1"/>
</dbReference>
<dbReference type="CDD" id="cd14798">
    <property type="entry name" value="RX-CC_like"/>
    <property type="match status" value="1"/>
</dbReference>
<dbReference type="Gene3D" id="3.40.50.300">
    <property type="entry name" value="P-loop containing nucleotide triphosphate hydrolases"/>
    <property type="match status" value="1"/>
</dbReference>
<organism evidence="11">
    <name type="scientific">Triticum aestivum</name>
    <name type="common">Wheat</name>
    <dbReference type="NCBI Taxonomy" id="4565"/>
    <lineage>
        <taxon>Eukaryota</taxon>
        <taxon>Viridiplantae</taxon>
        <taxon>Streptophyta</taxon>
        <taxon>Embryophyta</taxon>
        <taxon>Tracheophyta</taxon>
        <taxon>Spermatophyta</taxon>
        <taxon>Magnoliopsida</taxon>
        <taxon>Liliopsida</taxon>
        <taxon>Poales</taxon>
        <taxon>Poaceae</taxon>
        <taxon>BOP clade</taxon>
        <taxon>Pooideae</taxon>
        <taxon>Triticodae</taxon>
        <taxon>Triticeae</taxon>
        <taxon>Triticinae</taxon>
        <taxon>Triticum</taxon>
    </lineage>
</organism>
<dbReference type="SUPFAM" id="SSF52540">
    <property type="entry name" value="P-loop containing nucleoside triphosphate hydrolases"/>
    <property type="match status" value="1"/>
</dbReference>
<gene>
    <name evidence="11" type="primary">LOC123148359</name>
</gene>
<dbReference type="GeneID" id="123148359"/>
<dbReference type="InterPro" id="IPR041118">
    <property type="entry name" value="Rx_N"/>
</dbReference>
<evidence type="ECO:0000259" key="8">
    <source>
        <dbReference type="Pfam" id="PF18052"/>
    </source>
</evidence>
<dbReference type="Proteomes" id="UP000019116">
    <property type="component" value="Chromosome 7A"/>
</dbReference>
<dbReference type="Gramene" id="TraesMAC7A03G03804990.1">
    <property type="protein sequence ID" value="TraesMAC7A03G03804990.1"/>
    <property type="gene ID" value="TraesMAC7A03G03804990"/>
</dbReference>
<feature type="domain" description="Disease resistance protein winged helix" evidence="9">
    <location>
        <begin position="433"/>
        <end position="503"/>
    </location>
</feature>
<keyword evidence="3" id="KW-0677">Repeat</keyword>
<dbReference type="STRING" id="4565.A0A3B6RA62"/>
<feature type="domain" description="Disease resistance R13L4/SHOC-2-like LRR" evidence="10">
    <location>
        <begin position="550"/>
        <end position="911"/>
    </location>
</feature>
<evidence type="ECO:0000259" key="9">
    <source>
        <dbReference type="Pfam" id="PF23559"/>
    </source>
</evidence>
<dbReference type="Gramene" id="TraesCS7A02G005200.1">
    <property type="protein sequence ID" value="TraesCS7A02G005200.1"/>
    <property type="gene ID" value="TraesCS7A02G005200"/>
</dbReference>
<dbReference type="InterPro" id="IPR058922">
    <property type="entry name" value="WHD_DRP"/>
</dbReference>
<evidence type="ECO:0000256" key="4">
    <source>
        <dbReference type="ARBA" id="ARBA00022741"/>
    </source>
</evidence>
<dbReference type="FunFam" id="1.10.10.10:FF:000322">
    <property type="entry name" value="Probable disease resistance protein At1g63360"/>
    <property type="match status" value="1"/>
</dbReference>
<dbReference type="Gene3D" id="3.80.10.10">
    <property type="entry name" value="Ribonuclease Inhibitor"/>
    <property type="match status" value="1"/>
</dbReference>
<evidence type="ECO:0000313" key="12">
    <source>
        <dbReference type="Proteomes" id="UP000019116"/>
    </source>
</evidence>
<dbReference type="Pfam" id="PF00931">
    <property type="entry name" value="NB-ARC"/>
    <property type="match status" value="1"/>
</dbReference>
<evidence type="ECO:0000259" key="7">
    <source>
        <dbReference type="Pfam" id="PF00931"/>
    </source>
</evidence>
<dbReference type="Pfam" id="PF18052">
    <property type="entry name" value="Rx_N"/>
    <property type="match status" value="1"/>
</dbReference>
<dbReference type="GO" id="GO:0043531">
    <property type="term" value="F:ADP binding"/>
    <property type="evidence" value="ECO:0007669"/>
    <property type="project" value="InterPro"/>
</dbReference>